<organism evidence="2 3">
    <name type="scientific">Hoeflea ulvae</name>
    <dbReference type="NCBI Taxonomy" id="2983764"/>
    <lineage>
        <taxon>Bacteria</taxon>
        <taxon>Pseudomonadati</taxon>
        <taxon>Pseudomonadota</taxon>
        <taxon>Alphaproteobacteria</taxon>
        <taxon>Hyphomicrobiales</taxon>
        <taxon>Rhizobiaceae</taxon>
        <taxon>Hoeflea</taxon>
    </lineage>
</organism>
<dbReference type="InterPro" id="IPR036866">
    <property type="entry name" value="RibonucZ/Hydroxyglut_hydro"/>
</dbReference>
<dbReference type="Proteomes" id="UP001081283">
    <property type="component" value="Unassembled WGS sequence"/>
</dbReference>
<sequence>MTGTVRRQFTILGCSSSPGVPRVNGDWGNCDPENPKNRRSRAALLIRQIGADGGETTIVVDTGPDFREQMIANKVKSIDAVLYTHSHADHVHGIDDLRGYALSQRTRIPIHADPETMARIRAGFGYCLETPPGSEYPPITRPTLITSLDAPITITGAGGCIEVQPLDQVHGSIRSLGFRIGNLAYCCDVSDFPRPTVERLQDLDVLIIDSLQYKPHPSHLSIDQALWWIEKLDPKRAILTHMHVPLDYQTVLDETPDRVEPAFDGLTIETVLVE</sequence>
<feature type="domain" description="Metallo-beta-lactamase" evidence="1">
    <location>
        <begin position="40"/>
        <end position="219"/>
    </location>
</feature>
<dbReference type="InterPro" id="IPR001279">
    <property type="entry name" value="Metallo-B-lactamas"/>
</dbReference>
<dbReference type="Pfam" id="PF12706">
    <property type="entry name" value="Lactamase_B_2"/>
    <property type="match status" value="1"/>
</dbReference>
<accession>A0ABT3YH85</accession>
<name>A0ABT3YH85_9HYPH</name>
<dbReference type="RefSeq" id="WP_267612892.1">
    <property type="nucleotide sequence ID" value="NZ_JAOVZQ010000001.1"/>
</dbReference>
<proteinExistence type="predicted"/>
<dbReference type="SMART" id="SM00849">
    <property type="entry name" value="Lactamase_B"/>
    <property type="match status" value="1"/>
</dbReference>
<evidence type="ECO:0000313" key="2">
    <source>
        <dbReference type="EMBL" id="MCY0094982.1"/>
    </source>
</evidence>
<dbReference type="PANTHER" id="PTHR42663:SF6">
    <property type="entry name" value="HYDROLASE C777.06C-RELATED"/>
    <property type="match status" value="1"/>
</dbReference>
<dbReference type="Gene3D" id="3.60.15.10">
    <property type="entry name" value="Ribonuclease Z/Hydroxyacylglutathione hydrolase-like"/>
    <property type="match status" value="1"/>
</dbReference>
<reference evidence="2" key="1">
    <citation type="submission" date="2022-10" db="EMBL/GenBank/DDBJ databases">
        <title>Hoeflea sp. J2-29, isolated from marine algae.</title>
        <authorList>
            <person name="Kristyanto S."/>
            <person name="Kim J.M."/>
            <person name="Jeon C.O."/>
        </authorList>
    </citation>
    <scope>NUCLEOTIDE SEQUENCE</scope>
    <source>
        <strain evidence="2">J2-29</strain>
    </source>
</reference>
<comment type="caution">
    <text evidence="2">The sequence shown here is derived from an EMBL/GenBank/DDBJ whole genome shotgun (WGS) entry which is preliminary data.</text>
</comment>
<dbReference type="CDD" id="cd16279">
    <property type="entry name" value="metallo-hydrolase-like_MBL-fold"/>
    <property type="match status" value="1"/>
</dbReference>
<dbReference type="EMBL" id="JAOVZQ010000001">
    <property type="protein sequence ID" value="MCY0094982.1"/>
    <property type="molecule type" value="Genomic_DNA"/>
</dbReference>
<gene>
    <name evidence="2" type="ORF">OEG82_13250</name>
</gene>
<evidence type="ECO:0000259" key="1">
    <source>
        <dbReference type="SMART" id="SM00849"/>
    </source>
</evidence>
<dbReference type="SUPFAM" id="SSF56281">
    <property type="entry name" value="Metallo-hydrolase/oxidoreductase"/>
    <property type="match status" value="1"/>
</dbReference>
<keyword evidence="3" id="KW-1185">Reference proteome</keyword>
<evidence type="ECO:0000313" key="3">
    <source>
        <dbReference type="Proteomes" id="UP001081283"/>
    </source>
</evidence>
<protein>
    <submittedName>
        <fullName evidence="2">MBL fold metallo-hydrolase</fullName>
    </submittedName>
</protein>
<dbReference type="PANTHER" id="PTHR42663">
    <property type="entry name" value="HYDROLASE C777.06C-RELATED-RELATED"/>
    <property type="match status" value="1"/>
</dbReference>